<dbReference type="PROSITE" id="PS51318">
    <property type="entry name" value="TAT"/>
    <property type="match status" value="1"/>
</dbReference>
<evidence type="ECO:0000256" key="2">
    <source>
        <dbReference type="ARBA" id="ARBA00007613"/>
    </source>
</evidence>
<keyword evidence="7" id="KW-0998">Cell outer membrane</keyword>
<keyword evidence="3" id="KW-0813">Transport</keyword>
<feature type="chain" id="PRO_5046675842" evidence="8">
    <location>
        <begin position="27"/>
        <end position="498"/>
    </location>
</feature>
<proteinExistence type="inferred from homology"/>
<dbReference type="Gene3D" id="1.20.1600.10">
    <property type="entry name" value="Outer membrane efflux proteins (OEP)"/>
    <property type="match status" value="1"/>
</dbReference>
<dbReference type="Pfam" id="PF02321">
    <property type="entry name" value="OEP"/>
    <property type="match status" value="2"/>
</dbReference>
<dbReference type="InterPro" id="IPR006311">
    <property type="entry name" value="TAT_signal"/>
</dbReference>
<keyword evidence="8" id="KW-0732">Signal</keyword>
<keyword evidence="4" id="KW-1134">Transmembrane beta strand</keyword>
<evidence type="ECO:0000313" key="9">
    <source>
        <dbReference type="EMBL" id="MFD1189788.1"/>
    </source>
</evidence>
<dbReference type="RefSeq" id="WP_377352735.1">
    <property type="nucleotide sequence ID" value="NZ_JBHTLQ010000006.1"/>
</dbReference>
<evidence type="ECO:0000256" key="8">
    <source>
        <dbReference type="SAM" id="SignalP"/>
    </source>
</evidence>
<protein>
    <submittedName>
        <fullName evidence="9">TolC family outer membrane protein</fullName>
    </submittedName>
</protein>
<evidence type="ECO:0000313" key="10">
    <source>
        <dbReference type="Proteomes" id="UP001597216"/>
    </source>
</evidence>
<keyword evidence="6" id="KW-0472">Membrane</keyword>
<dbReference type="InterPro" id="IPR051906">
    <property type="entry name" value="TolC-like"/>
</dbReference>
<evidence type="ECO:0000256" key="5">
    <source>
        <dbReference type="ARBA" id="ARBA00022692"/>
    </source>
</evidence>
<gene>
    <name evidence="9" type="ORF">ACFQ27_04290</name>
</gene>
<dbReference type="PANTHER" id="PTHR30026:SF22">
    <property type="entry name" value="OUTER MEMBRANE EFFLUX PROTEIN"/>
    <property type="match status" value="1"/>
</dbReference>
<evidence type="ECO:0000256" key="6">
    <source>
        <dbReference type="ARBA" id="ARBA00023136"/>
    </source>
</evidence>
<keyword evidence="5" id="KW-0812">Transmembrane</keyword>
<dbReference type="Proteomes" id="UP001597216">
    <property type="component" value="Unassembled WGS sequence"/>
</dbReference>
<evidence type="ECO:0000256" key="3">
    <source>
        <dbReference type="ARBA" id="ARBA00022448"/>
    </source>
</evidence>
<dbReference type="SUPFAM" id="SSF56954">
    <property type="entry name" value="Outer membrane efflux proteins (OEP)"/>
    <property type="match status" value="1"/>
</dbReference>
<dbReference type="PANTHER" id="PTHR30026">
    <property type="entry name" value="OUTER MEMBRANE PROTEIN TOLC"/>
    <property type="match status" value="1"/>
</dbReference>
<name>A0ABW3SYR8_9CAUL</name>
<accession>A0ABW3SYR8</accession>
<feature type="signal peptide" evidence="8">
    <location>
        <begin position="1"/>
        <end position="26"/>
    </location>
</feature>
<comment type="caution">
    <text evidence="9">The sequence shown here is derived from an EMBL/GenBank/DDBJ whole genome shotgun (WGS) entry which is preliminary data.</text>
</comment>
<reference evidence="10" key="1">
    <citation type="journal article" date="2019" name="Int. J. Syst. Evol. Microbiol.">
        <title>The Global Catalogue of Microorganisms (GCM) 10K type strain sequencing project: providing services to taxonomists for standard genome sequencing and annotation.</title>
        <authorList>
            <consortium name="The Broad Institute Genomics Platform"/>
            <consortium name="The Broad Institute Genome Sequencing Center for Infectious Disease"/>
            <person name="Wu L."/>
            <person name="Ma J."/>
        </authorList>
    </citation>
    <scope>NUCLEOTIDE SEQUENCE [LARGE SCALE GENOMIC DNA]</scope>
    <source>
        <strain evidence="10">CCUG 55074</strain>
    </source>
</reference>
<dbReference type="EMBL" id="JBHTLQ010000006">
    <property type="protein sequence ID" value="MFD1189788.1"/>
    <property type="molecule type" value="Genomic_DNA"/>
</dbReference>
<evidence type="ECO:0000256" key="7">
    <source>
        <dbReference type="ARBA" id="ARBA00023237"/>
    </source>
</evidence>
<sequence>MLISRRGGLLAAVSGAAALVAGSASAETLADAIALAYQTNPTLQAQRATLRQLDESWVQARAGYRPTLTATAQGNYEQTRINGRTTLADTNGDGVKEVVSNAITETNSATGALTFSQPIWTGGRVGAAVSAAEADILAGRENLRRTEATVLGTVIQAYVDVRRDQEALHIRENNVAVLTRQLEESKARFDVGEITRTDVAQSEARLAAAQAQLQSSQAQLAISRAAYAAVVGQNPGDLAPEPSLASLLPNDPDAAFDLAEKNNPQIRAAEYAEQASRARLASARAERMPTVSVQAKMAWVGAGDPFDTDRMYRDVTGAAAVTVPLFNGGLTTSRVRAAIERNNADRLSVESAKRSVLQNLTNAWSTLLSTRANISSTDVQVKAARIAAEGTRQEQQVGLRTTIDVLNAEQELRSAELSQVTARHDEYIAAANLLSQMGRLEAAYLVPNAPRYDPKANFGKLRITWGWTPWEEPIAIVDGVLTPKTKELPREQPPAAAK</sequence>
<keyword evidence="10" id="KW-1185">Reference proteome</keyword>
<comment type="subcellular location">
    <subcellularLocation>
        <location evidence="1">Cell outer membrane</location>
    </subcellularLocation>
</comment>
<dbReference type="InterPro" id="IPR003423">
    <property type="entry name" value="OMP_efflux"/>
</dbReference>
<evidence type="ECO:0000256" key="4">
    <source>
        <dbReference type="ARBA" id="ARBA00022452"/>
    </source>
</evidence>
<comment type="similarity">
    <text evidence="2">Belongs to the outer membrane factor (OMF) (TC 1.B.17) family.</text>
</comment>
<evidence type="ECO:0000256" key="1">
    <source>
        <dbReference type="ARBA" id="ARBA00004442"/>
    </source>
</evidence>
<dbReference type="InterPro" id="IPR010130">
    <property type="entry name" value="T1SS_OMP_TolC"/>
</dbReference>
<dbReference type="NCBIfam" id="TIGR01844">
    <property type="entry name" value="type_I_sec_TolC"/>
    <property type="match status" value="1"/>
</dbReference>
<organism evidence="9 10">
    <name type="scientific">Phenylobacterium conjunctum</name>
    <dbReference type="NCBI Taxonomy" id="1298959"/>
    <lineage>
        <taxon>Bacteria</taxon>
        <taxon>Pseudomonadati</taxon>
        <taxon>Pseudomonadota</taxon>
        <taxon>Alphaproteobacteria</taxon>
        <taxon>Caulobacterales</taxon>
        <taxon>Caulobacteraceae</taxon>
        <taxon>Phenylobacterium</taxon>
    </lineage>
</organism>